<keyword evidence="2" id="KW-0812">Transmembrane</keyword>
<gene>
    <name evidence="3" type="ORF">NDU88_004298</name>
</gene>
<evidence type="ECO:0000313" key="3">
    <source>
        <dbReference type="EMBL" id="KAJ1216697.1"/>
    </source>
</evidence>
<keyword evidence="4" id="KW-1185">Reference proteome</keyword>
<feature type="region of interest" description="Disordered" evidence="1">
    <location>
        <begin position="103"/>
        <end position="124"/>
    </location>
</feature>
<feature type="compositionally biased region" description="Polar residues" evidence="1">
    <location>
        <begin position="285"/>
        <end position="295"/>
    </location>
</feature>
<comment type="caution">
    <text evidence="3">The sequence shown here is derived from an EMBL/GenBank/DDBJ whole genome shotgun (WGS) entry which is preliminary data.</text>
</comment>
<protein>
    <submittedName>
        <fullName evidence="3">Uncharacterized protein</fullName>
    </submittedName>
</protein>
<accession>A0AAV7WRG3</accession>
<feature type="region of interest" description="Disordered" evidence="1">
    <location>
        <begin position="33"/>
        <end position="63"/>
    </location>
</feature>
<feature type="compositionally biased region" description="Low complexity" evidence="1">
    <location>
        <begin position="103"/>
        <end position="119"/>
    </location>
</feature>
<feature type="compositionally biased region" description="Low complexity" evidence="1">
    <location>
        <begin position="33"/>
        <end position="50"/>
    </location>
</feature>
<evidence type="ECO:0000256" key="2">
    <source>
        <dbReference type="SAM" id="Phobius"/>
    </source>
</evidence>
<feature type="compositionally biased region" description="Basic and acidic residues" evidence="1">
    <location>
        <begin position="190"/>
        <end position="201"/>
    </location>
</feature>
<feature type="compositionally biased region" description="Basic and acidic residues" evidence="1">
    <location>
        <begin position="233"/>
        <end position="242"/>
    </location>
</feature>
<keyword evidence="2" id="KW-1133">Transmembrane helix</keyword>
<evidence type="ECO:0000256" key="1">
    <source>
        <dbReference type="SAM" id="MobiDB-lite"/>
    </source>
</evidence>
<feature type="compositionally biased region" description="Low complexity" evidence="1">
    <location>
        <begin position="268"/>
        <end position="284"/>
    </location>
</feature>
<feature type="region of interest" description="Disordered" evidence="1">
    <location>
        <begin position="190"/>
        <end position="316"/>
    </location>
</feature>
<name>A0AAV7WRG3_PLEWA</name>
<proteinExistence type="predicted"/>
<feature type="transmembrane region" description="Helical" evidence="2">
    <location>
        <begin position="7"/>
        <end position="25"/>
    </location>
</feature>
<feature type="transmembrane region" description="Helical" evidence="2">
    <location>
        <begin position="133"/>
        <end position="152"/>
    </location>
</feature>
<evidence type="ECO:0000313" key="4">
    <source>
        <dbReference type="Proteomes" id="UP001066276"/>
    </source>
</evidence>
<sequence length="316" mass="33992">MDKKTVYALLFFSGMICTVTCFTPASPEIAAMNNDANTTNTPMTTVANMTKSSNSEGNDNSTELQNTTLTTQNLQSLSTAQSTFDTKNMTDIMTTPAGSIFDSTTPVTTTSVTPQPNTTAKQKSSAASLKTGLIILFIFIALILVMALYCWLQYRKRERNSFNLYQASPDNADIPLSSDAVEKKAADNLKEDKVDIHHIEPPSEPGDSPKQGQSSDPADAPEGDVNSTASTVPKDDEPDRLSQDSSQASLLPPGTGNLKTQETDQSEDGSGVPSSGSSVESPSGQPNENNSNSNKWAIYQLTTDERDPFMRGQPRI</sequence>
<reference evidence="3" key="1">
    <citation type="journal article" date="2022" name="bioRxiv">
        <title>Sequencing and chromosome-scale assembly of the giantPleurodeles waltlgenome.</title>
        <authorList>
            <person name="Brown T."/>
            <person name="Elewa A."/>
            <person name="Iarovenko S."/>
            <person name="Subramanian E."/>
            <person name="Araus A.J."/>
            <person name="Petzold A."/>
            <person name="Susuki M."/>
            <person name="Suzuki K.-i.T."/>
            <person name="Hayashi T."/>
            <person name="Toyoda A."/>
            <person name="Oliveira C."/>
            <person name="Osipova E."/>
            <person name="Leigh N.D."/>
            <person name="Simon A."/>
            <person name="Yun M.H."/>
        </authorList>
    </citation>
    <scope>NUCLEOTIDE SEQUENCE</scope>
    <source>
        <strain evidence="3">20211129_DDA</strain>
        <tissue evidence="3">Liver</tissue>
    </source>
</reference>
<dbReference type="Proteomes" id="UP001066276">
    <property type="component" value="Chromosome 1_1"/>
</dbReference>
<organism evidence="3 4">
    <name type="scientific">Pleurodeles waltl</name>
    <name type="common">Iberian ribbed newt</name>
    <dbReference type="NCBI Taxonomy" id="8319"/>
    <lineage>
        <taxon>Eukaryota</taxon>
        <taxon>Metazoa</taxon>
        <taxon>Chordata</taxon>
        <taxon>Craniata</taxon>
        <taxon>Vertebrata</taxon>
        <taxon>Euteleostomi</taxon>
        <taxon>Amphibia</taxon>
        <taxon>Batrachia</taxon>
        <taxon>Caudata</taxon>
        <taxon>Salamandroidea</taxon>
        <taxon>Salamandridae</taxon>
        <taxon>Pleurodelinae</taxon>
        <taxon>Pleurodeles</taxon>
    </lineage>
</organism>
<dbReference type="AlphaFoldDB" id="A0AAV7WRG3"/>
<dbReference type="EMBL" id="JANPWB010000001">
    <property type="protein sequence ID" value="KAJ1216697.1"/>
    <property type="molecule type" value="Genomic_DNA"/>
</dbReference>
<keyword evidence="2" id="KW-0472">Membrane</keyword>